<dbReference type="GO" id="GO:0030234">
    <property type="term" value="F:enzyme regulator activity"/>
    <property type="evidence" value="ECO:0007669"/>
    <property type="project" value="InterPro"/>
</dbReference>
<protein>
    <submittedName>
        <fullName evidence="1">GlnB/glnK protein</fullName>
    </submittedName>
</protein>
<gene>
    <name evidence="1" type="primary">glnB/glnK</name>
    <name evidence="1" type="ORF">IPF_6430</name>
</gene>
<evidence type="ECO:0000313" key="1">
    <source>
        <dbReference type="EMBL" id="CAO89028.1"/>
    </source>
</evidence>
<dbReference type="Gene3D" id="3.30.70.120">
    <property type="match status" value="1"/>
</dbReference>
<dbReference type="SUPFAM" id="SSF54913">
    <property type="entry name" value="GlnB-like"/>
    <property type="match status" value="1"/>
</dbReference>
<dbReference type="Pfam" id="PF00543">
    <property type="entry name" value="P-II"/>
    <property type="match status" value="1"/>
</dbReference>
<sequence>MSFFYLTTMLESPHPSLQTVKKVDIIVSHAFLEETLSVLDVVGVSGYTFLGNASGKGDRGLSRDDLDCDYSGSYIMTVCNSDEQLNRLIDKIQPFLKKAGGIFVVTTAQWLTH</sequence>
<organism evidence="1">
    <name type="scientific">Microcystis aeruginosa (strain PCC 7806)</name>
    <dbReference type="NCBI Taxonomy" id="267872"/>
    <lineage>
        <taxon>Bacteria</taxon>
        <taxon>Bacillati</taxon>
        <taxon>Cyanobacteriota</taxon>
        <taxon>Cyanophyceae</taxon>
        <taxon>Oscillatoriophycideae</taxon>
        <taxon>Chroococcales</taxon>
        <taxon>Microcystaceae</taxon>
        <taxon>Microcystis</taxon>
    </lineage>
</organism>
<dbReference type="AlphaFoldDB" id="A8YBT4"/>
<name>A8YBT4_MICA7</name>
<dbReference type="InterPro" id="IPR011322">
    <property type="entry name" value="N-reg_PII-like_a/b"/>
</dbReference>
<proteinExistence type="predicted"/>
<reference evidence="1" key="1">
    <citation type="submission" date="2007-08" db="EMBL/GenBank/DDBJ databases">
        <authorList>
            <person name="Frangeul L."/>
        </authorList>
    </citation>
    <scope>NUCLEOTIDE SEQUENCE</scope>
    <source>
        <strain evidence="1">PCC 7806</strain>
    </source>
</reference>
<dbReference type="GO" id="GO:0006808">
    <property type="term" value="P:regulation of nitrogen utilization"/>
    <property type="evidence" value="ECO:0007669"/>
    <property type="project" value="InterPro"/>
</dbReference>
<accession>A8YBT4</accession>
<dbReference type="EMBL" id="AM778907">
    <property type="protein sequence ID" value="CAO89028.1"/>
    <property type="molecule type" value="Genomic_DNA"/>
</dbReference>
<dbReference type="InterPro" id="IPR015867">
    <property type="entry name" value="N-reg_PII/ATP_PRibTrfase_C"/>
</dbReference>
<dbReference type="InterPro" id="IPR002187">
    <property type="entry name" value="N-reg_PII"/>
</dbReference>